<reference evidence="1 2" key="1">
    <citation type="submission" date="2023-10" db="EMBL/GenBank/DDBJ databases">
        <title>Wastewater isolates of ESBL- and carbapenemase-producing Gram-negative bacteria from New Zealand.</title>
        <authorList>
            <person name="Straub C."/>
            <person name="Weaver L."/>
            <person name="Cornelius A."/>
            <person name="Mcgill E."/>
            <person name="Dyet K."/>
            <person name="White L."/>
            <person name="Pattis I."/>
        </authorList>
    </citation>
    <scope>NUCLEOTIDE SEQUENCE [LARGE SCALE GENOMIC DNA]</scope>
    <source>
        <strain evidence="1 2">ESBL35</strain>
    </source>
</reference>
<evidence type="ECO:0000313" key="1">
    <source>
        <dbReference type="EMBL" id="MEE9682578.1"/>
    </source>
</evidence>
<gene>
    <name evidence="1" type="ORF">V4839_03560</name>
</gene>
<comment type="caution">
    <text evidence="1">The sequence shown here is derived from an EMBL/GenBank/DDBJ whole genome shotgun (WGS) entry which is preliminary data.</text>
</comment>
<protein>
    <recommendedName>
        <fullName evidence="3">Adhesin</fullName>
    </recommendedName>
</protein>
<proteinExistence type="predicted"/>
<organism evidence="1 2">
    <name type="scientific">Lelliottia amnigena</name>
    <name type="common">Enterobacter amnigenus</name>
    <dbReference type="NCBI Taxonomy" id="61646"/>
    <lineage>
        <taxon>Bacteria</taxon>
        <taxon>Pseudomonadati</taxon>
        <taxon>Pseudomonadota</taxon>
        <taxon>Gammaproteobacteria</taxon>
        <taxon>Enterobacterales</taxon>
        <taxon>Enterobacteriaceae</taxon>
        <taxon>Lelliottia</taxon>
    </lineage>
</organism>
<evidence type="ECO:0000313" key="2">
    <source>
        <dbReference type="Proteomes" id="UP001335910"/>
    </source>
</evidence>
<dbReference type="Proteomes" id="UP001335910">
    <property type="component" value="Unassembled WGS sequence"/>
</dbReference>
<sequence>MQQTNFRNLGINVEKSLSSQECASDQVVVENNGLSLPTGMMSYVQAVASWNQYAETNELTPQQKQSGLDSLAKGDLPEGANITKTIVEGYQDGVMIAGAWYLGPAASIGKVIGGGVIAEIANGGYQWFDLSQLGNENKT</sequence>
<dbReference type="RefSeq" id="WP_331388690.1">
    <property type="nucleotide sequence ID" value="NZ_JAZKLB010000001.1"/>
</dbReference>
<evidence type="ECO:0008006" key="3">
    <source>
        <dbReference type="Google" id="ProtNLM"/>
    </source>
</evidence>
<name>A0ABU7U811_LELAM</name>
<dbReference type="EMBL" id="JAZKLI010000001">
    <property type="protein sequence ID" value="MEE9682578.1"/>
    <property type="molecule type" value="Genomic_DNA"/>
</dbReference>
<accession>A0ABU7U811</accession>
<keyword evidence="2" id="KW-1185">Reference proteome</keyword>